<name>A0A816LCL3_9BILA</name>
<keyword evidence="7" id="KW-0472">Membrane</keyword>
<evidence type="ECO:0000256" key="2">
    <source>
        <dbReference type="ARBA" id="ARBA00022679"/>
    </source>
</evidence>
<keyword evidence="7" id="KW-1133">Transmembrane helix</keyword>
<evidence type="ECO:0000313" key="9">
    <source>
        <dbReference type="Proteomes" id="UP000663887"/>
    </source>
</evidence>
<proteinExistence type="predicted"/>
<evidence type="ECO:0000256" key="7">
    <source>
        <dbReference type="SAM" id="Phobius"/>
    </source>
</evidence>
<evidence type="ECO:0000256" key="3">
    <source>
        <dbReference type="ARBA" id="ARBA00023253"/>
    </source>
</evidence>
<gene>
    <name evidence="8" type="ORF">XDN619_LOCUS654</name>
</gene>
<keyword evidence="4" id="KW-0119">Carbohydrate metabolism</keyword>
<dbReference type="EMBL" id="CAJNRG010000033">
    <property type="protein sequence ID" value="CAF1946011.1"/>
    <property type="molecule type" value="Genomic_DNA"/>
</dbReference>
<dbReference type="InterPro" id="IPR019378">
    <property type="entry name" value="GDP-Fuc_O-FucTrfase"/>
</dbReference>
<dbReference type="EC" id="2.4.1.221" evidence="1"/>
<evidence type="ECO:0000256" key="1">
    <source>
        <dbReference type="ARBA" id="ARBA00012196"/>
    </source>
</evidence>
<feature type="transmembrane region" description="Helical" evidence="7">
    <location>
        <begin position="6"/>
        <end position="27"/>
    </location>
</feature>
<dbReference type="AlphaFoldDB" id="A0A816LCL3"/>
<protein>
    <recommendedName>
        <fullName evidence="1">peptide-O-fucosyltransferase</fullName>
        <ecNumber evidence="1">2.4.1.221</ecNumber>
    </recommendedName>
</protein>
<evidence type="ECO:0000313" key="8">
    <source>
        <dbReference type="EMBL" id="CAF1946011.1"/>
    </source>
</evidence>
<dbReference type="Pfam" id="PF10250">
    <property type="entry name" value="O-FucT"/>
    <property type="match status" value="1"/>
</dbReference>
<keyword evidence="7" id="KW-0812">Transmembrane</keyword>
<comment type="catalytic activity">
    <reaction evidence="5">
        <text>L-threonyl-[protein] + GDP-beta-L-fucose = 3-O-(alpha-L-fucosyl)-L-threonyl-[protein] + GDP + H(+)</text>
        <dbReference type="Rhea" id="RHEA:70491"/>
        <dbReference type="Rhea" id="RHEA-COMP:11060"/>
        <dbReference type="Rhea" id="RHEA-COMP:17915"/>
        <dbReference type="ChEBI" id="CHEBI:15378"/>
        <dbReference type="ChEBI" id="CHEBI:30013"/>
        <dbReference type="ChEBI" id="CHEBI:57273"/>
        <dbReference type="ChEBI" id="CHEBI:58189"/>
        <dbReference type="ChEBI" id="CHEBI:189631"/>
        <dbReference type="EC" id="2.4.1.221"/>
    </reaction>
    <physiologicalReaction direction="left-to-right" evidence="5">
        <dbReference type="Rhea" id="RHEA:70492"/>
    </physiologicalReaction>
</comment>
<keyword evidence="3" id="KW-0294">Fucose metabolism</keyword>
<comment type="catalytic activity">
    <reaction evidence="6">
        <text>L-seryl-[protein] + GDP-beta-L-fucose = 3-O-(alpha-L-fucosyl)-L-seryl-[protein] + GDP + H(+)</text>
        <dbReference type="Rhea" id="RHEA:63644"/>
        <dbReference type="Rhea" id="RHEA-COMP:9863"/>
        <dbReference type="Rhea" id="RHEA-COMP:17914"/>
        <dbReference type="ChEBI" id="CHEBI:15378"/>
        <dbReference type="ChEBI" id="CHEBI:29999"/>
        <dbReference type="ChEBI" id="CHEBI:57273"/>
        <dbReference type="ChEBI" id="CHEBI:58189"/>
        <dbReference type="ChEBI" id="CHEBI:189632"/>
        <dbReference type="EC" id="2.4.1.221"/>
    </reaction>
    <physiologicalReaction direction="left-to-right" evidence="6">
        <dbReference type="Rhea" id="RHEA:63645"/>
    </physiologicalReaction>
</comment>
<evidence type="ECO:0000256" key="5">
    <source>
        <dbReference type="ARBA" id="ARBA00047273"/>
    </source>
</evidence>
<dbReference type="Gene3D" id="3.40.50.11350">
    <property type="match status" value="1"/>
</dbReference>
<evidence type="ECO:0000256" key="4">
    <source>
        <dbReference type="ARBA" id="ARBA00023277"/>
    </source>
</evidence>
<dbReference type="Proteomes" id="UP000663887">
    <property type="component" value="Unassembled WGS sequence"/>
</dbReference>
<reference evidence="8" key="1">
    <citation type="submission" date="2021-02" db="EMBL/GenBank/DDBJ databases">
        <authorList>
            <person name="Nowell W R."/>
        </authorList>
    </citation>
    <scope>NUCLEOTIDE SEQUENCE</scope>
</reference>
<comment type="caution">
    <text evidence="8">The sequence shown here is derived from an EMBL/GenBank/DDBJ whole genome shotgun (WGS) entry which is preliminary data.</text>
</comment>
<sequence>MVKRTVWHRFLFTTYIGLVMLTITLYLNNRTQFLRFHWQETHNRVKQIFDSSQILANSTSTISSRTSTQYLWCVNHYGPNNQLRDFIKCGIIAMLSSYTLVIPPFYPHYGHSVRGIQWFDHFFDLKQLRQVINFITLDEFIEKVKINQKKVMIDCYIQQFELVRGRMWYSKNALIPVQNYFKINIDFHRSMNLTNNFQLSELFSKSKNCSSIFLHIHYTMFRQFFSNPNNYTKKIFEFLRRTPLLQRMASQSISQLPKLAIRKNRSQINFQFLAVVHMRIGDHVVMSLSMYIKQILYLINDKVHFTHLHIMCPYLNSTDMKQLTNSLSIPFTTSHQLLNHLDFVLDRYLFDVLEQEIAYQAPIFIASPWTTYSATILMQKVYQQKGTVYVLSTVKDKHPSLVTQQNAKYFDK</sequence>
<dbReference type="Gene3D" id="3.40.50.11340">
    <property type="match status" value="1"/>
</dbReference>
<accession>A0A816LCL3</accession>
<evidence type="ECO:0000256" key="6">
    <source>
        <dbReference type="ARBA" id="ARBA00048647"/>
    </source>
</evidence>
<keyword evidence="2" id="KW-0808">Transferase</keyword>
<organism evidence="8 9">
    <name type="scientific">Rotaria magnacalcarata</name>
    <dbReference type="NCBI Taxonomy" id="392030"/>
    <lineage>
        <taxon>Eukaryota</taxon>
        <taxon>Metazoa</taxon>
        <taxon>Spiralia</taxon>
        <taxon>Gnathifera</taxon>
        <taxon>Rotifera</taxon>
        <taxon>Eurotatoria</taxon>
        <taxon>Bdelloidea</taxon>
        <taxon>Philodinida</taxon>
        <taxon>Philodinidae</taxon>
        <taxon>Rotaria</taxon>
    </lineage>
</organism>